<sequence>MTGLLSPRFEKFDSDNLANYVSSPARCFKLVRGLALTGCAVFCVLLYTSVATHSDWNYVTSSVSTNTTSTTKTPMIPIKPTQPKEGLTGSLWSSKKPQYYAIHTNEPYDIDAALRTVLNLCPDEVYYNALTQPIKTGDEDKLHETGVRVRMFKKYFDAWEALHVVTDSQSDTAFVRDDILRHIRDSNDLSAFTSGTRVEAIRQYETYRSFLSNMSATLFPWTSPYFSDHMTLHGHMYNAGRGIAISGSNAQAPYIKTAISSFRAMGCTLPVEIMYLGEEDMSEDTRADLETMPDVITRDLKKMVDDHGWEIKGWAGKAHAAFMSSFREVILLDADVLFFDNPELLFNEPGYVDTGALFFSDRTIFPQDKRTFLRKILPKPVSSKVKENRWWKGETCEGQEAGVVVVDKWRHFLSVFLTTRLNGPDRDDTDTSKGTYSFWWGDKETWWISFELAGDTDYHFHQGGTGNMGTVSNTEPIEKHEEKKEEEKAEEKHEEEKTTTTEDSQTEDNTHKTDAQDFSDNLRDLQALQATKAAEPTTEQPVAETTELNTETASNVQPLAPAPDADDVMKAIKAAEAERAARLPEEEGHYLPVENNTQPSDGSLTAEPATSSDEPAATTKDSDSGRALSRRHLTKRDSWFDTAMETKRTNLTGPGMLDLPGQRIILCAPQLLHLSTDGRPLWFNGWIQDNKHQASSDISVMEFFMTEKRKDGEWAEWAIGSDNMCCLKGDDLHAFNDKELAAFKLIVDIAKENGSLNEVLEKEKKANKDNED</sequence>
<evidence type="ECO:0000256" key="6">
    <source>
        <dbReference type="ARBA" id="ARBA00022968"/>
    </source>
</evidence>
<evidence type="ECO:0000256" key="2">
    <source>
        <dbReference type="ARBA" id="ARBA00009105"/>
    </source>
</evidence>
<dbReference type="GO" id="GO:0005794">
    <property type="term" value="C:Golgi apparatus"/>
    <property type="evidence" value="ECO:0007669"/>
    <property type="project" value="TreeGrafter"/>
</dbReference>
<protein>
    <submittedName>
        <fullName evidence="11">Glycosyltransferase family 71 protein</fullName>
    </submittedName>
</protein>
<dbReference type="PANTHER" id="PTHR31392:SF1">
    <property type="entry name" value="ALPHA-1,3-MANNOSYLTRANSFERASE MNN1-RELATED"/>
    <property type="match status" value="1"/>
</dbReference>
<dbReference type="Pfam" id="PF11051">
    <property type="entry name" value="Mannosyl_trans3"/>
    <property type="match status" value="1"/>
</dbReference>
<dbReference type="PANTHER" id="PTHR31392">
    <property type="entry name" value="ALPHA-1,3-MANNOSYLTRANSFERASE MNN1-RELATED"/>
    <property type="match status" value="1"/>
</dbReference>
<dbReference type="InterPro" id="IPR029044">
    <property type="entry name" value="Nucleotide-diphossugar_trans"/>
</dbReference>
<keyword evidence="7" id="KW-1133">Transmembrane helix</keyword>
<evidence type="ECO:0000256" key="10">
    <source>
        <dbReference type="SAM" id="MobiDB-lite"/>
    </source>
</evidence>
<evidence type="ECO:0000313" key="11">
    <source>
        <dbReference type="EMBL" id="KAG9693780.1"/>
    </source>
</evidence>
<dbReference type="EMBL" id="JAHFXF010000182">
    <property type="protein sequence ID" value="KAG9693780.1"/>
    <property type="molecule type" value="Genomic_DNA"/>
</dbReference>
<dbReference type="OrthoDB" id="430354at2759"/>
<comment type="subcellular location">
    <subcellularLocation>
        <location evidence="1">Membrane</location>
        <topology evidence="1">Single-pass type II membrane protein</topology>
    </subcellularLocation>
</comment>
<feature type="compositionally biased region" description="Polar residues" evidence="10">
    <location>
        <begin position="546"/>
        <end position="557"/>
    </location>
</feature>
<name>A0A9P8EMH9_AURME</name>
<feature type="compositionally biased region" description="Basic and acidic residues" evidence="10">
    <location>
        <begin position="476"/>
        <end position="500"/>
    </location>
</feature>
<dbReference type="AlphaFoldDB" id="A0A9P8EMH9"/>
<dbReference type="SUPFAM" id="SSF53448">
    <property type="entry name" value="Nucleotide-diphospho-sugar transferases"/>
    <property type="match status" value="1"/>
</dbReference>
<dbReference type="GO" id="GO:0000033">
    <property type="term" value="F:alpha-1,3-mannosyltransferase activity"/>
    <property type="evidence" value="ECO:0007669"/>
    <property type="project" value="TreeGrafter"/>
</dbReference>
<feature type="region of interest" description="Disordered" evidence="10">
    <location>
        <begin position="463"/>
        <end position="518"/>
    </location>
</feature>
<proteinExistence type="inferred from homology"/>
<dbReference type="GO" id="GO:0006493">
    <property type="term" value="P:protein O-linked glycosylation"/>
    <property type="evidence" value="ECO:0007669"/>
    <property type="project" value="TreeGrafter"/>
</dbReference>
<keyword evidence="3" id="KW-0328">Glycosyltransferase</keyword>
<reference evidence="11" key="1">
    <citation type="journal article" date="2021" name="J Fungi (Basel)">
        <title>Virulence traits and population genomics of the black yeast Aureobasidium melanogenum.</title>
        <authorList>
            <person name="Cernosa A."/>
            <person name="Sun X."/>
            <person name="Gostincar C."/>
            <person name="Fang C."/>
            <person name="Gunde-Cimerman N."/>
            <person name="Song Z."/>
        </authorList>
    </citation>
    <scope>NUCLEOTIDE SEQUENCE</scope>
    <source>
        <strain evidence="11">EXF-9911</strain>
    </source>
</reference>
<keyword evidence="5" id="KW-0812">Transmembrane</keyword>
<evidence type="ECO:0000256" key="8">
    <source>
        <dbReference type="ARBA" id="ARBA00023136"/>
    </source>
</evidence>
<evidence type="ECO:0000256" key="4">
    <source>
        <dbReference type="ARBA" id="ARBA00022679"/>
    </source>
</evidence>
<evidence type="ECO:0000256" key="3">
    <source>
        <dbReference type="ARBA" id="ARBA00022676"/>
    </source>
</evidence>
<evidence type="ECO:0000313" key="12">
    <source>
        <dbReference type="Proteomes" id="UP000779574"/>
    </source>
</evidence>
<feature type="region of interest" description="Disordered" evidence="10">
    <location>
        <begin position="578"/>
        <end position="630"/>
    </location>
</feature>
<dbReference type="GO" id="GO:0016020">
    <property type="term" value="C:membrane"/>
    <property type="evidence" value="ECO:0007669"/>
    <property type="project" value="UniProtKB-SubCell"/>
</dbReference>
<feature type="non-terminal residue" evidence="11">
    <location>
        <position position="772"/>
    </location>
</feature>
<feature type="compositionally biased region" description="Basic and acidic residues" evidence="10">
    <location>
        <begin position="578"/>
        <end position="589"/>
    </location>
</feature>
<evidence type="ECO:0000256" key="1">
    <source>
        <dbReference type="ARBA" id="ARBA00004606"/>
    </source>
</evidence>
<feature type="compositionally biased region" description="Basic and acidic residues" evidence="10">
    <location>
        <begin position="508"/>
        <end position="518"/>
    </location>
</feature>
<organism evidence="11 12">
    <name type="scientific">Aureobasidium melanogenum</name>
    <name type="common">Aureobasidium pullulans var. melanogenum</name>
    <dbReference type="NCBI Taxonomy" id="46634"/>
    <lineage>
        <taxon>Eukaryota</taxon>
        <taxon>Fungi</taxon>
        <taxon>Dikarya</taxon>
        <taxon>Ascomycota</taxon>
        <taxon>Pezizomycotina</taxon>
        <taxon>Dothideomycetes</taxon>
        <taxon>Dothideomycetidae</taxon>
        <taxon>Dothideales</taxon>
        <taxon>Saccotheciaceae</taxon>
        <taxon>Aureobasidium</taxon>
    </lineage>
</organism>
<dbReference type="InterPro" id="IPR022751">
    <property type="entry name" value="Alpha_mannosyltransferase"/>
</dbReference>
<feature type="compositionally biased region" description="Polar residues" evidence="10">
    <location>
        <begin position="594"/>
        <end position="613"/>
    </location>
</feature>
<evidence type="ECO:0000256" key="7">
    <source>
        <dbReference type="ARBA" id="ARBA00022989"/>
    </source>
</evidence>
<comment type="caution">
    <text evidence="11">The sequence shown here is derived from an EMBL/GenBank/DDBJ whole genome shotgun (WGS) entry which is preliminary data.</text>
</comment>
<keyword evidence="8" id="KW-0472">Membrane</keyword>
<keyword evidence="4" id="KW-0808">Transferase</keyword>
<comment type="similarity">
    <text evidence="2">Belongs to the MNN1/MNT family.</text>
</comment>
<reference evidence="11" key="2">
    <citation type="submission" date="2021-08" db="EMBL/GenBank/DDBJ databases">
        <authorList>
            <person name="Gostincar C."/>
            <person name="Sun X."/>
            <person name="Song Z."/>
            <person name="Gunde-Cimerman N."/>
        </authorList>
    </citation>
    <scope>NUCLEOTIDE SEQUENCE</scope>
    <source>
        <strain evidence="11">EXF-9911</strain>
    </source>
</reference>
<evidence type="ECO:0000256" key="9">
    <source>
        <dbReference type="ARBA" id="ARBA00023180"/>
    </source>
</evidence>
<dbReference type="Proteomes" id="UP000779574">
    <property type="component" value="Unassembled WGS sequence"/>
</dbReference>
<evidence type="ECO:0000256" key="5">
    <source>
        <dbReference type="ARBA" id="ARBA00022692"/>
    </source>
</evidence>
<accession>A0A9P8EMH9</accession>
<feature type="region of interest" description="Disordered" evidence="10">
    <location>
        <begin position="531"/>
        <end position="564"/>
    </location>
</feature>
<keyword evidence="9" id="KW-0325">Glycoprotein</keyword>
<gene>
    <name evidence="11" type="ORF">KCU76_g5718</name>
</gene>
<keyword evidence="6" id="KW-0735">Signal-anchor</keyword>